<dbReference type="SUPFAM" id="SSF56436">
    <property type="entry name" value="C-type lectin-like"/>
    <property type="match status" value="1"/>
</dbReference>
<dbReference type="AlphaFoldDB" id="A0A7M5XIM5"/>
<dbReference type="PANTHER" id="PTHR13866:SF14">
    <property type="entry name" value="BM-40"/>
    <property type="match status" value="1"/>
</dbReference>
<dbReference type="InterPro" id="IPR016187">
    <property type="entry name" value="CTDL_fold"/>
</dbReference>
<keyword evidence="3" id="KW-0325">Glycoprotein</keyword>
<evidence type="ECO:0000313" key="9">
    <source>
        <dbReference type="EnsemblMetazoa" id="CLYHEMP024206.2"/>
    </source>
</evidence>
<dbReference type="PANTHER" id="PTHR13866">
    <property type="entry name" value="SPARC OSTEONECTIN"/>
    <property type="match status" value="1"/>
</dbReference>
<dbReference type="SUPFAM" id="SSF100895">
    <property type="entry name" value="Kazal-type serine protease inhibitors"/>
    <property type="match status" value="1"/>
</dbReference>
<feature type="domain" description="EGF-like" evidence="7">
    <location>
        <begin position="1005"/>
        <end position="1043"/>
    </location>
</feature>
<dbReference type="GO" id="GO:0005518">
    <property type="term" value="F:collagen binding"/>
    <property type="evidence" value="ECO:0007669"/>
    <property type="project" value="TreeGrafter"/>
</dbReference>
<feature type="chain" id="PRO_5029633153" evidence="6">
    <location>
        <begin position="19"/>
        <end position="1046"/>
    </location>
</feature>
<evidence type="ECO:0000256" key="5">
    <source>
        <dbReference type="SAM" id="MobiDB-lite"/>
    </source>
</evidence>
<accession>A0A7M5XIM5</accession>
<protein>
    <submittedName>
        <fullName evidence="9">Uncharacterized protein</fullName>
    </submittedName>
</protein>
<evidence type="ECO:0000256" key="2">
    <source>
        <dbReference type="ARBA" id="ARBA00023157"/>
    </source>
</evidence>
<keyword evidence="4" id="KW-0245">EGF-like domain</keyword>
<name>A0A7M5XIM5_9CNID</name>
<dbReference type="PROSITE" id="PS01186">
    <property type="entry name" value="EGF_2"/>
    <property type="match status" value="1"/>
</dbReference>
<keyword evidence="2 4" id="KW-1015">Disulfide bond</keyword>
<proteinExistence type="predicted"/>
<dbReference type="PROSITE" id="PS51465">
    <property type="entry name" value="KAZAL_2"/>
    <property type="match status" value="1"/>
</dbReference>
<evidence type="ECO:0000259" key="7">
    <source>
        <dbReference type="PROSITE" id="PS50026"/>
    </source>
</evidence>
<evidence type="ECO:0000256" key="6">
    <source>
        <dbReference type="SAM" id="SignalP"/>
    </source>
</evidence>
<dbReference type="Gene3D" id="3.10.100.10">
    <property type="entry name" value="Mannose-Binding Protein A, subunit A"/>
    <property type="match status" value="1"/>
</dbReference>
<dbReference type="SMART" id="SM00034">
    <property type="entry name" value="CLECT"/>
    <property type="match status" value="1"/>
</dbReference>
<keyword evidence="1 6" id="KW-0732">Signal</keyword>
<evidence type="ECO:0000256" key="3">
    <source>
        <dbReference type="ARBA" id="ARBA00023180"/>
    </source>
</evidence>
<dbReference type="InterPro" id="IPR016186">
    <property type="entry name" value="C-type_lectin-like/link_sf"/>
</dbReference>
<feature type="region of interest" description="Disordered" evidence="5">
    <location>
        <begin position="21"/>
        <end position="61"/>
    </location>
</feature>
<evidence type="ECO:0000256" key="4">
    <source>
        <dbReference type="PROSITE-ProRule" id="PRU00076"/>
    </source>
</evidence>
<sequence length="1046" mass="118178">MHIIRAAFFVAALGFCQGADHGSHGNPEAEQEHHQQLHHHHSHNFDISPPSPIPAQMTVQKPTPPKEYDSMAAHVIDSRDHGCSEFKHDHDEADGCIDIWLKNKFSAAGIAPRQFLTEFEYHGTPLNYRPVVTWVEAVEAQYVRACAAAVPGHEHVLAGGKIKWVALYNYTQGPIEQSGHMEKGQLYNVKSYTADKHCFSFSFPQPFSTAPVMKFTLRLKHGYHSAQDAMVVFAKGITNGGAVVCVQEFHAWARYHHDYELFWYGIANQANNIILDDYSAASFVNFPANDLQPTHERLNDYYCKNVTLPTAYWPCPSILVQAEEPNLQICESPVTAWVSHHNGQIATLCYRDRRGLENARKTDVRIHYIIYGAPDKCNTLTCPANTECIHQADGSPICGCIKSCAPEDDVVCGSDMKEYPNRCELMKQSCESGFKFVYAHKGKCEKYTFNHGRQQLTAVPSCHGLYCGTVSTDDHVWYKDAKVNVQISTAYNGLGSGKPSASWVEEVTPKKFKACVMLPGRSHGTMQPTINWFAYQGEMAEIKSHRVEVGDWQSGTHCVPLHERKPMQEAEPFHPDVCPQIRLQDVGKVDQDGWRYDAHLMSQVYGQHHHEWFKRMLMGYGVKKLNLTSGMEMDGVTFMMTVEQTKTVKAQDVSDAVNVWLEYDEQTHDSYICLRELQNFDGKHEGIHVHWTLFMDEDQKQEDIHREVQQAPDHYHATPETTKAPVVPMLKAVHKNHLGFINKLKFKPALAAPEESNYAFCQLKEYLPQNFTQLYSATVLVSIDHYIPEHAAFESMKKYEMHQMEINRGVPFGDMKFNDEMEQTSWMMPHMWRANLTGWRPHMRINKNADYSAWLEGMNSTHMKVCQKSVFNGYNYDGVDVNVVVLPERCPVGYIAFRDQCYSHNPLCSAQADQKSQCGGKLPVPKDARENVFISYRAAQQAVIIGKERVNGIFASTPYSRWGANEPSSDSSKNCVSQSGVVGDYEESAVSCTLCHRAVCSQAQKQLSCDFPMMYCMNGGKCSYASSGPQCACLPPYNGARCENKP</sequence>
<comment type="caution">
    <text evidence="4">Lacks conserved residue(s) required for the propagation of feature annotation.</text>
</comment>
<dbReference type="SUPFAM" id="SSF57196">
    <property type="entry name" value="EGF/Laminin"/>
    <property type="match status" value="1"/>
</dbReference>
<dbReference type="SMART" id="SM00280">
    <property type="entry name" value="KAZAL"/>
    <property type="match status" value="1"/>
</dbReference>
<dbReference type="Proteomes" id="UP000594262">
    <property type="component" value="Unplaced"/>
</dbReference>
<keyword evidence="10" id="KW-1185">Reference proteome</keyword>
<dbReference type="InterPro" id="IPR000742">
    <property type="entry name" value="EGF"/>
</dbReference>
<dbReference type="Gene3D" id="2.10.25.10">
    <property type="entry name" value="Laminin"/>
    <property type="match status" value="1"/>
</dbReference>
<dbReference type="PROSITE" id="PS00022">
    <property type="entry name" value="EGF_1"/>
    <property type="match status" value="1"/>
</dbReference>
<feature type="domain" description="Kazal-like" evidence="8">
    <location>
        <begin position="399"/>
        <end position="446"/>
    </location>
</feature>
<organism evidence="9 10">
    <name type="scientific">Clytia hemisphaerica</name>
    <dbReference type="NCBI Taxonomy" id="252671"/>
    <lineage>
        <taxon>Eukaryota</taxon>
        <taxon>Metazoa</taxon>
        <taxon>Cnidaria</taxon>
        <taxon>Hydrozoa</taxon>
        <taxon>Hydroidolina</taxon>
        <taxon>Leptothecata</taxon>
        <taxon>Obeliida</taxon>
        <taxon>Clytiidae</taxon>
        <taxon>Clytia</taxon>
    </lineage>
</organism>
<evidence type="ECO:0000313" key="10">
    <source>
        <dbReference type="Proteomes" id="UP000594262"/>
    </source>
</evidence>
<feature type="disulfide bond" evidence="4">
    <location>
        <begin position="1033"/>
        <end position="1042"/>
    </location>
</feature>
<dbReference type="GO" id="GO:0005615">
    <property type="term" value="C:extracellular space"/>
    <property type="evidence" value="ECO:0007669"/>
    <property type="project" value="TreeGrafter"/>
</dbReference>
<evidence type="ECO:0000259" key="8">
    <source>
        <dbReference type="PROSITE" id="PS51465"/>
    </source>
</evidence>
<dbReference type="GO" id="GO:0005509">
    <property type="term" value="F:calcium ion binding"/>
    <property type="evidence" value="ECO:0007669"/>
    <property type="project" value="TreeGrafter"/>
</dbReference>
<dbReference type="GO" id="GO:0050840">
    <property type="term" value="F:extracellular matrix binding"/>
    <property type="evidence" value="ECO:0007669"/>
    <property type="project" value="TreeGrafter"/>
</dbReference>
<dbReference type="EnsemblMetazoa" id="CLYHEMT024206.2">
    <property type="protein sequence ID" value="CLYHEMP024206.2"/>
    <property type="gene ID" value="CLYHEMG024206"/>
</dbReference>
<evidence type="ECO:0000256" key="1">
    <source>
        <dbReference type="ARBA" id="ARBA00022729"/>
    </source>
</evidence>
<dbReference type="Pfam" id="PF07648">
    <property type="entry name" value="Kazal_2"/>
    <property type="match status" value="1"/>
</dbReference>
<reference evidence="9" key="1">
    <citation type="submission" date="2021-01" db="UniProtKB">
        <authorList>
            <consortium name="EnsemblMetazoa"/>
        </authorList>
    </citation>
    <scope>IDENTIFICATION</scope>
</reference>
<dbReference type="Gene3D" id="3.30.60.30">
    <property type="match status" value="1"/>
</dbReference>
<dbReference type="InterPro" id="IPR036058">
    <property type="entry name" value="Kazal_dom_sf"/>
</dbReference>
<dbReference type="InterPro" id="IPR002350">
    <property type="entry name" value="Kazal_dom"/>
</dbReference>
<dbReference type="InterPro" id="IPR001304">
    <property type="entry name" value="C-type_lectin-like"/>
</dbReference>
<dbReference type="PROSITE" id="PS50026">
    <property type="entry name" value="EGF_3"/>
    <property type="match status" value="1"/>
</dbReference>
<dbReference type="OrthoDB" id="2142683at2759"/>
<feature type="signal peptide" evidence="6">
    <location>
        <begin position="1"/>
        <end position="18"/>
    </location>
</feature>